<keyword evidence="9" id="KW-1185">Reference proteome</keyword>
<dbReference type="Proteomes" id="UP001432014">
    <property type="component" value="Chromosome"/>
</dbReference>
<reference evidence="8 9" key="1">
    <citation type="submission" date="2022-10" db="EMBL/GenBank/DDBJ databases">
        <title>The complete genomes of actinobacterial strains from the NBC collection.</title>
        <authorList>
            <person name="Joergensen T.S."/>
            <person name="Alvarez Arevalo M."/>
            <person name="Sterndorff E.B."/>
            <person name="Faurdal D."/>
            <person name="Vuksanovic O."/>
            <person name="Mourched A.-S."/>
            <person name="Charusanti P."/>
            <person name="Shaw S."/>
            <person name="Blin K."/>
            <person name="Weber T."/>
        </authorList>
    </citation>
    <scope>NUCLEOTIDE SEQUENCE [LARGE SCALE GENOMIC DNA]</scope>
    <source>
        <strain evidence="8 9">NBC_01247</strain>
    </source>
</reference>
<dbReference type="InterPro" id="IPR014284">
    <property type="entry name" value="RNA_pol_sigma-70_dom"/>
</dbReference>
<evidence type="ECO:0000256" key="3">
    <source>
        <dbReference type="ARBA" id="ARBA00023082"/>
    </source>
</evidence>
<dbReference type="Pfam" id="PF04542">
    <property type="entry name" value="Sigma70_r2"/>
    <property type="match status" value="1"/>
</dbReference>
<protein>
    <submittedName>
        <fullName evidence="8">Sigma-70 family RNA polymerase sigma factor</fullName>
    </submittedName>
</protein>
<dbReference type="Gene3D" id="1.10.10.10">
    <property type="entry name" value="Winged helix-like DNA-binding domain superfamily/Winged helix DNA-binding domain"/>
    <property type="match status" value="1"/>
</dbReference>
<dbReference type="EMBL" id="CP108482">
    <property type="protein sequence ID" value="WUS59990.1"/>
    <property type="molecule type" value="Genomic_DNA"/>
</dbReference>
<dbReference type="PANTHER" id="PTHR43133:SF8">
    <property type="entry name" value="RNA POLYMERASE SIGMA FACTOR HI_1459-RELATED"/>
    <property type="match status" value="1"/>
</dbReference>
<dbReference type="InterPro" id="IPR013324">
    <property type="entry name" value="RNA_pol_sigma_r3/r4-like"/>
</dbReference>
<dbReference type="InterPro" id="IPR039425">
    <property type="entry name" value="RNA_pol_sigma-70-like"/>
</dbReference>
<sequence length="397" mass="41103">MAELYERHHKAALRYARTITETADSAEDLVSEAFVRTLAVIRTGSGPNENWRPYLLAVVRNTAMAWSSATRRTVLTPDFGDWAECQTQAPSPDEIFAATAERHLVAEAYQSLPERWRTVLWHAVVEQQPPEAIAPLLGLTPSGVSSLTSRAREGLRRAYLAAHVSRARSRECEAHAHELAALVDRPSKRIPTRLTRHLDECSDCRSFLQEMRDVNQRLRSVGILVFAPWGGAHPLGAGASSAPLHASPVLGTMAGKMTAIGAAVGGIAAATAVLITLGGGPVPTSPAPAAPVPAGTMSTGPMPTGSVPTGSVPTPVGDMSPQADIPSVVSVVTPARSTDPARAVPSAPATTKAAKATRTISPSAAPSATAAAPAGKSGGGGLSASVLSDADSSEPSP</sequence>
<evidence type="ECO:0000256" key="6">
    <source>
        <dbReference type="SAM" id="MobiDB-lite"/>
    </source>
</evidence>
<organism evidence="8 9">
    <name type="scientific">Kitasatospora herbaricolor</name>
    <dbReference type="NCBI Taxonomy" id="68217"/>
    <lineage>
        <taxon>Bacteria</taxon>
        <taxon>Bacillati</taxon>
        <taxon>Actinomycetota</taxon>
        <taxon>Actinomycetes</taxon>
        <taxon>Kitasatosporales</taxon>
        <taxon>Streptomycetaceae</taxon>
        <taxon>Kitasatospora</taxon>
    </lineage>
</organism>
<dbReference type="InterPro" id="IPR007627">
    <property type="entry name" value="RNA_pol_sigma70_r2"/>
</dbReference>
<evidence type="ECO:0000259" key="7">
    <source>
        <dbReference type="Pfam" id="PF04542"/>
    </source>
</evidence>
<accession>A0ABZ1WGF2</accession>
<dbReference type="PANTHER" id="PTHR43133">
    <property type="entry name" value="RNA POLYMERASE ECF-TYPE SIGMA FACTO"/>
    <property type="match status" value="1"/>
</dbReference>
<keyword evidence="2" id="KW-0805">Transcription regulation</keyword>
<keyword evidence="3" id="KW-0731">Sigma factor</keyword>
<name>A0ABZ1WGF2_9ACTN</name>
<dbReference type="RefSeq" id="WP_329493913.1">
    <property type="nucleotide sequence ID" value="NZ_CP108460.1"/>
</dbReference>
<dbReference type="InterPro" id="IPR036388">
    <property type="entry name" value="WH-like_DNA-bd_sf"/>
</dbReference>
<gene>
    <name evidence="8" type="ORF">OG469_33560</name>
</gene>
<evidence type="ECO:0000256" key="1">
    <source>
        <dbReference type="ARBA" id="ARBA00010641"/>
    </source>
</evidence>
<dbReference type="SUPFAM" id="SSF88946">
    <property type="entry name" value="Sigma2 domain of RNA polymerase sigma factors"/>
    <property type="match status" value="1"/>
</dbReference>
<comment type="similarity">
    <text evidence="1">Belongs to the sigma-70 factor family. ECF subfamily.</text>
</comment>
<evidence type="ECO:0000313" key="8">
    <source>
        <dbReference type="EMBL" id="WUS59990.1"/>
    </source>
</evidence>
<feature type="compositionally biased region" description="Low complexity" evidence="6">
    <location>
        <begin position="349"/>
        <end position="375"/>
    </location>
</feature>
<evidence type="ECO:0000313" key="9">
    <source>
        <dbReference type="Proteomes" id="UP001432014"/>
    </source>
</evidence>
<evidence type="ECO:0000256" key="5">
    <source>
        <dbReference type="ARBA" id="ARBA00023163"/>
    </source>
</evidence>
<keyword evidence="5" id="KW-0804">Transcription</keyword>
<keyword evidence="4" id="KW-0238">DNA-binding</keyword>
<dbReference type="NCBIfam" id="TIGR02937">
    <property type="entry name" value="sigma70-ECF"/>
    <property type="match status" value="1"/>
</dbReference>
<evidence type="ECO:0000256" key="2">
    <source>
        <dbReference type="ARBA" id="ARBA00023015"/>
    </source>
</evidence>
<evidence type="ECO:0000256" key="4">
    <source>
        <dbReference type="ARBA" id="ARBA00023125"/>
    </source>
</evidence>
<proteinExistence type="inferred from homology"/>
<feature type="region of interest" description="Disordered" evidence="6">
    <location>
        <begin position="336"/>
        <end position="397"/>
    </location>
</feature>
<dbReference type="InterPro" id="IPR013325">
    <property type="entry name" value="RNA_pol_sigma_r2"/>
</dbReference>
<dbReference type="SUPFAM" id="SSF88659">
    <property type="entry name" value="Sigma3 and sigma4 domains of RNA polymerase sigma factors"/>
    <property type="match status" value="1"/>
</dbReference>
<dbReference type="Gene3D" id="1.10.1740.10">
    <property type="match status" value="1"/>
</dbReference>
<feature type="domain" description="RNA polymerase sigma-70 region 2" evidence="7">
    <location>
        <begin position="4"/>
        <end position="64"/>
    </location>
</feature>